<protein>
    <submittedName>
        <fullName evidence="1">Uncharacterized protein</fullName>
    </submittedName>
</protein>
<accession>A0ABY9WMU9</accession>
<organism evidence="1 2">
    <name type="scientific">Archangium minus</name>
    <dbReference type="NCBI Taxonomy" id="83450"/>
    <lineage>
        <taxon>Bacteria</taxon>
        <taxon>Pseudomonadati</taxon>
        <taxon>Myxococcota</taxon>
        <taxon>Myxococcia</taxon>
        <taxon>Myxococcales</taxon>
        <taxon>Cystobacterineae</taxon>
        <taxon>Archangiaceae</taxon>
        <taxon>Archangium</taxon>
    </lineage>
</organism>
<proteinExistence type="predicted"/>
<dbReference type="EMBL" id="CP043494">
    <property type="protein sequence ID" value="WNG43072.1"/>
    <property type="molecule type" value="Genomic_DNA"/>
</dbReference>
<dbReference type="Gene3D" id="2.60.40.10">
    <property type="entry name" value="Immunoglobulins"/>
    <property type="match status" value="1"/>
</dbReference>
<evidence type="ECO:0000313" key="2">
    <source>
        <dbReference type="Proteomes" id="UP001611383"/>
    </source>
</evidence>
<evidence type="ECO:0000313" key="1">
    <source>
        <dbReference type="EMBL" id="WNG43072.1"/>
    </source>
</evidence>
<gene>
    <name evidence="1" type="ORF">F0U60_02410</name>
</gene>
<name>A0ABY9WMU9_9BACT</name>
<keyword evidence="2" id="KW-1185">Reference proteome</keyword>
<dbReference type="Proteomes" id="UP001611383">
    <property type="component" value="Chromosome"/>
</dbReference>
<dbReference type="RefSeq" id="WP_395813491.1">
    <property type="nucleotide sequence ID" value="NZ_CP043494.1"/>
</dbReference>
<sequence length="786" mass="83337">MRARTVEGSSFRHLPGLLSLAWVVVCVLSCGPRSDTPRLEKVSPERAWFGAPERLLLSGAFAPDLAVDLGSKEPPSLENRFEVRIGPERAYGVLFVSRDTLEATAPATLPPGQHDVTVIDAQGHSATLPGAFTVVDRDVQRLAFVTSIRSTHPEQWTEAIRLELRDGDGLPAPTSIPRTLHIESDSNTGLIALLKQEHTALATLEVTLAPGESGVDLMYKDTTPGYHTLKSSSPRTDQNIELPLIAQTVAVGRFGPPTAVRFTQVPLSPLVAGQPVSIAVEVLDSSGGPASLPVKGIQLDLRTTSPGGGLAIDPSDPPHQTLSLILQEAGTRPLLYRDTRSAAEVRLMVSAIDQDTLTELEPHEVGIEVMPGPTHHLEVQRSGAGSLQVGVAEHFVVQALDTWGNRTRDTGRVLLESVPLDPGFSRSSVELAEGKAAFDAEFTRVQKVQVVATYPSAPDVKGASPEISILGGRPTRLVVSPVQGPQRAGTPFDLTIEALDRFGNRSETSMSVTLSAVGVPVGALSPTTTGAFTGAIKLPVTLIRPVEETHLELFEGTPEEPGELRTATGGFAVRPGPTQRFVVENTQGLQEAGKPFPVRIRAVDAHGNTTQDVHDLKLGAENIEGSRITPSAFNGFQGQADVTVTVTQSHPGTRVTVASGALQGQQAGTFAIRSGPLARFEVQAPSCISERDRWKLTLRALDTWGNLVTSYTGTARLTVTPFGNIAPITTQSFSGGTTTEPNVVIGELLGRTPHPCLQVTATDATDNSRSGSACISLQASCPAPVK</sequence>
<reference evidence="1 2" key="1">
    <citation type="submission" date="2019-08" db="EMBL/GenBank/DDBJ databases">
        <title>Archangium and Cystobacter genomes.</title>
        <authorList>
            <person name="Chen I.-C.K."/>
            <person name="Wielgoss S."/>
        </authorList>
    </citation>
    <scope>NUCLEOTIDE SEQUENCE [LARGE SCALE GENOMIC DNA]</scope>
    <source>
        <strain evidence="1 2">Cbm 6</strain>
    </source>
</reference>
<dbReference type="InterPro" id="IPR013783">
    <property type="entry name" value="Ig-like_fold"/>
</dbReference>